<organism evidence="3 4">
    <name type="scientific">Haloferula helveola</name>
    <dbReference type="NCBI Taxonomy" id="490095"/>
    <lineage>
        <taxon>Bacteria</taxon>
        <taxon>Pseudomonadati</taxon>
        <taxon>Verrucomicrobiota</taxon>
        <taxon>Verrucomicrobiia</taxon>
        <taxon>Verrucomicrobiales</taxon>
        <taxon>Verrucomicrobiaceae</taxon>
        <taxon>Haloferula</taxon>
    </lineage>
</organism>
<protein>
    <submittedName>
        <fullName evidence="3">Aminoglycoside phosphotransferase</fullName>
    </submittedName>
</protein>
<keyword evidence="4" id="KW-1185">Reference proteome</keyword>
<dbReference type="Proteomes" id="UP001374893">
    <property type="component" value="Chromosome"/>
</dbReference>
<dbReference type="PANTHER" id="PTHR21064">
    <property type="entry name" value="AMINOGLYCOSIDE PHOSPHOTRANSFERASE DOMAIN-CONTAINING PROTEIN-RELATED"/>
    <property type="match status" value="1"/>
</dbReference>
<proteinExistence type="inferred from homology"/>
<comment type="similarity">
    <text evidence="1">Belongs to the pseudomonas-type ThrB family.</text>
</comment>
<dbReference type="InterPro" id="IPR050249">
    <property type="entry name" value="Pseudomonas-type_ThrB"/>
</dbReference>
<dbReference type="InterPro" id="IPR011009">
    <property type="entry name" value="Kinase-like_dom_sf"/>
</dbReference>
<evidence type="ECO:0000313" key="3">
    <source>
        <dbReference type="EMBL" id="BCX47464.1"/>
    </source>
</evidence>
<dbReference type="RefSeq" id="WP_338689691.1">
    <property type="nucleotide sequence ID" value="NZ_AP024702.1"/>
</dbReference>
<dbReference type="PANTHER" id="PTHR21064:SF6">
    <property type="entry name" value="AMINOGLYCOSIDE PHOSPHOTRANSFERASE DOMAIN-CONTAINING PROTEIN"/>
    <property type="match status" value="1"/>
</dbReference>
<feature type="domain" description="Aminoglycoside phosphotransferase" evidence="2">
    <location>
        <begin position="65"/>
        <end position="297"/>
    </location>
</feature>
<sequence>MKPFADLTSRGQVLRLRPVAESILRAFDLEGARFSKVRHWQNTTFRVDVPALSRPWKLDDPFVPGRFLLRISRPHERTTAQVAGEVAWLDALSAEGRLTVPKPLHTPVGDSCVEVSNAEHDGLDGGHAATRAGVMLHWMPGRMAKRKGRTLKHMRMVGNSMALLHDHSCRWREGLSFDRPNWNCDAIMGHNSAIGIEPDVWDELPADEHELHAECEERLRAAVKALGHAPEVHGIIHADLHFANVLFTGGEARPIDFDDCGQGHYLYDMASTLMGFDAEPGQSEWREAFVEGYRQNRPLDDDQLTFLDTFIAARESTLILWCRSSARTREAFRKALPAWRERALPEIRRRLDA</sequence>
<dbReference type="Pfam" id="PF01636">
    <property type="entry name" value="APH"/>
    <property type="match status" value="1"/>
</dbReference>
<dbReference type="SUPFAM" id="SSF56112">
    <property type="entry name" value="Protein kinase-like (PK-like)"/>
    <property type="match status" value="1"/>
</dbReference>
<evidence type="ECO:0000313" key="4">
    <source>
        <dbReference type="Proteomes" id="UP001374893"/>
    </source>
</evidence>
<gene>
    <name evidence="3" type="ORF">HAHE_13720</name>
</gene>
<reference evidence="3 4" key="1">
    <citation type="submission" date="2021-06" db="EMBL/GenBank/DDBJ databases">
        <title>Complete genome of Haloferula helveola possessing various polysaccharide degrading enzymes.</title>
        <authorList>
            <person name="Takami H."/>
            <person name="Huang C."/>
            <person name="Hamasaki K."/>
        </authorList>
    </citation>
    <scope>NUCLEOTIDE SEQUENCE [LARGE SCALE GENOMIC DNA]</scope>
    <source>
        <strain evidence="3 4">CN-1</strain>
    </source>
</reference>
<dbReference type="EMBL" id="AP024702">
    <property type="protein sequence ID" value="BCX47464.1"/>
    <property type="molecule type" value="Genomic_DNA"/>
</dbReference>
<dbReference type="Gene3D" id="3.90.1200.10">
    <property type="match status" value="1"/>
</dbReference>
<evidence type="ECO:0000256" key="1">
    <source>
        <dbReference type="ARBA" id="ARBA00038240"/>
    </source>
</evidence>
<evidence type="ECO:0000259" key="2">
    <source>
        <dbReference type="Pfam" id="PF01636"/>
    </source>
</evidence>
<accession>A0ABN6H1H3</accession>
<dbReference type="InterPro" id="IPR002575">
    <property type="entry name" value="Aminoglycoside_PTrfase"/>
</dbReference>
<name>A0ABN6H1H3_9BACT</name>